<dbReference type="InterPro" id="IPR051199">
    <property type="entry name" value="LPS_LOS_Heptosyltrfase"/>
</dbReference>
<keyword evidence="4" id="KW-1185">Reference proteome</keyword>
<dbReference type="Gene3D" id="3.40.50.2000">
    <property type="entry name" value="Glycogen Phosphorylase B"/>
    <property type="match status" value="2"/>
</dbReference>
<dbReference type="SUPFAM" id="SSF53756">
    <property type="entry name" value="UDP-Glycosyltransferase/glycogen phosphorylase"/>
    <property type="match status" value="1"/>
</dbReference>
<dbReference type="EMBL" id="JARGDL010000022">
    <property type="protein sequence ID" value="MDF1612970.1"/>
    <property type="molecule type" value="Genomic_DNA"/>
</dbReference>
<evidence type="ECO:0000256" key="1">
    <source>
        <dbReference type="ARBA" id="ARBA00022676"/>
    </source>
</evidence>
<dbReference type="Proteomes" id="UP001221302">
    <property type="component" value="Unassembled WGS sequence"/>
</dbReference>
<evidence type="ECO:0000313" key="3">
    <source>
        <dbReference type="EMBL" id="MDF1612970.1"/>
    </source>
</evidence>
<dbReference type="GO" id="GO:0009244">
    <property type="term" value="P:lipopolysaccharide core region biosynthetic process"/>
    <property type="evidence" value="ECO:0007669"/>
    <property type="project" value="TreeGrafter"/>
</dbReference>
<dbReference type="PANTHER" id="PTHR30160">
    <property type="entry name" value="TETRAACYLDISACCHARIDE 4'-KINASE-RELATED"/>
    <property type="match status" value="1"/>
</dbReference>
<comment type="caution">
    <text evidence="3">The sequence shown here is derived from an EMBL/GenBank/DDBJ whole genome shotgun (WGS) entry which is preliminary data.</text>
</comment>
<gene>
    <name evidence="3" type="ORF">P0M35_12465</name>
</gene>
<reference evidence="3" key="1">
    <citation type="submission" date="2023-03" db="EMBL/GenBank/DDBJ databases">
        <title>Stygiobacter electus gen. nov., sp. nov., facultatively anaerobic thermotolerant bacterium of the class Ignavibacteria from a well of Yessentuki mineral water deposit.</title>
        <authorList>
            <person name="Podosokorskaya O.A."/>
            <person name="Elcheninov A.G."/>
            <person name="Petrova N.F."/>
            <person name="Zavarzina D.G."/>
            <person name="Kublanov I.V."/>
            <person name="Merkel A.Y."/>
        </authorList>
    </citation>
    <scope>NUCLEOTIDE SEQUENCE</scope>
    <source>
        <strain evidence="3">09-Me</strain>
    </source>
</reference>
<dbReference type="RefSeq" id="WP_321536741.1">
    <property type="nucleotide sequence ID" value="NZ_JARGDL010000022.1"/>
</dbReference>
<keyword evidence="2" id="KW-0808">Transferase</keyword>
<dbReference type="GO" id="GO:0005829">
    <property type="term" value="C:cytosol"/>
    <property type="evidence" value="ECO:0007669"/>
    <property type="project" value="TreeGrafter"/>
</dbReference>
<dbReference type="GO" id="GO:0008713">
    <property type="term" value="F:ADP-heptose-lipopolysaccharide heptosyltransferase activity"/>
    <property type="evidence" value="ECO:0007669"/>
    <property type="project" value="TreeGrafter"/>
</dbReference>
<dbReference type="CDD" id="cd03789">
    <property type="entry name" value="GT9_LPS_heptosyltransferase"/>
    <property type="match status" value="1"/>
</dbReference>
<evidence type="ECO:0000313" key="4">
    <source>
        <dbReference type="Proteomes" id="UP001221302"/>
    </source>
</evidence>
<keyword evidence="1" id="KW-0328">Glycosyltransferase</keyword>
<dbReference type="InterPro" id="IPR002201">
    <property type="entry name" value="Glyco_trans_9"/>
</dbReference>
<evidence type="ECO:0000256" key="2">
    <source>
        <dbReference type="ARBA" id="ARBA00022679"/>
    </source>
</evidence>
<accession>A0AAE3P4S4</accession>
<dbReference type="PANTHER" id="PTHR30160:SF1">
    <property type="entry name" value="LIPOPOLYSACCHARIDE 1,2-N-ACETYLGLUCOSAMINETRANSFERASE-RELATED"/>
    <property type="match status" value="1"/>
</dbReference>
<protein>
    <submittedName>
        <fullName evidence="3">Glycosyltransferase family 9 protein</fullName>
    </submittedName>
</protein>
<dbReference type="AlphaFoldDB" id="A0AAE3P4S4"/>
<dbReference type="Pfam" id="PF01075">
    <property type="entry name" value="Glyco_transf_9"/>
    <property type="match status" value="1"/>
</dbReference>
<organism evidence="3 4">
    <name type="scientific">Stygiobacter electus</name>
    <dbReference type="NCBI Taxonomy" id="3032292"/>
    <lineage>
        <taxon>Bacteria</taxon>
        <taxon>Pseudomonadati</taxon>
        <taxon>Ignavibacteriota</taxon>
        <taxon>Ignavibacteria</taxon>
        <taxon>Ignavibacteriales</taxon>
        <taxon>Melioribacteraceae</taxon>
        <taxon>Stygiobacter</taxon>
    </lineage>
</organism>
<proteinExistence type="predicted"/>
<sequence length="361" mass="41833">MKILIIALSGIGDALLFTPALQKLRQASPNSKIDVLVMYKGVKDIYEKLPQVNNVLFHDFLNESKYKSLLFVLSLRKKYDYTINVYPSNRKEYNLISWLIGAKHRFAVKYLRKDFINLGFLNNVRIEENDKLHNVEENFFMIQKLLQEKFDSIPPLQIELDSNDLIYANDFLNELKIQKDDLVVGFHPGCNTLKNHDKRRWEAKKFGELAKIIIHNYDAKILLFGGQEENKLKEEIKIVANNPNVINVNTFSLSNTAAVMKRCDVFITNDSSLMHVAAALKLNVIAIIGPTNLNYIYPWQTNYKVASLNLDCSPCFYYSPKPLTCSRNDIKFKCIKELSVDLVFEKFEDMIEENFTLKNLR</sequence>
<name>A0AAE3P4S4_9BACT</name>